<organism evidence="2 3">
    <name type="scientific">Trifolium medium</name>
    <dbReference type="NCBI Taxonomy" id="97028"/>
    <lineage>
        <taxon>Eukaryota</taxon>
        <taxon>Viridiplantae</taxon>
        <taxon>Streptophyta</taxon>
        <taxon>Embryophyta</taxon>
        <taxon>Tracheophyta</taxon>
        <taxon>Spermatophyta</taxon>
        <taxon>Magnoliopsida</taxon>
        <taxon>eudicotyledons</taxon>
        <taxon>Gunneridae</taxon>
        <taxon>Pentapetalae</taxon>
        <taxon>rosids</taxon>
        <taxon>fabids</taxon>
        <taxon>Fabales</taxon>
        <taxon>Fabaceae</taxon>
        <taxon>Papilionoideae</taxon>
        <taxon>50 kb inversion clade</taxon>
        <taxon>NPAAA clade</taxon>
        <taxon>Hologalegina</taxon>
        <taxon>IRL clade</taxon>
        <taxon>Trifolieae</taxon>
        <taxon>Trifolium</taxon>
    </lineage>
</organism>
<proteinExistence type="predicted"/>
<protein>
    <submittedName>
        <fullName evidence="2">Uncharacterized protein</fullName>
    </submittedName>
</protein>
<reference evidence="2 3" key="1">
    <citation type="journal article" date="2018" name="Front. Plant Sci.">
        <title>Red Clover (Trifolium pratense) and Zigzag Clover (T. medium) - A Picture of Genomic Similarities and Differences.</title>
        <authorList>
            <person name="Dluhosova J."/>
            <person name="Istvanek J."/>
            <person name="Nedelnik J."/>
            <person name="Repkova J."/>
        </authorList>
    </citation>
    <scope>NUCLEOTIDE SEQUENCE [LARGE SCALE GENOMIC DNA]</scope>
    <source>
        <strain evidence="3">cv. 10/8</strain>
        <tissue evidence="2">Leaf</tissue>
    </source>
</reference>
<sequence length="80" mass="8813">MARVLNVVFFLLLVAATTMVNSVPEMPADDQKTVGWIAFCLDLYHKCLINPIFCPEYYSVCVLQHHTPSVPVSAAAPPHA</sequence>
<feature type="signal peptide" evidence="1">
    <location>
        <begin position="1"/>
        <end position="22"/>
    </location>
</feature>
<dbReference type="AlphaFoldDB" id="A0A392RKG4"/>
<evidence type="ECO:0000256" key="1">
    <source>
        <dbReference type="SAM" id="SignalP"/>
    </source>
</evidence>
<dbReference type="Proteomes" id="UP000265520">
    <property type="component" value="Unassembled WGS sequence"/>
</dbReference>
<accession>A0A392RKG4</accession>
<comment type="caution">
    <text evidence="2">The sequence shown here is derived from an EMBL/GenBank/DDBJ whole genome shotgun (WGS) entry which is preliminary data.</text>
</comment>
<evidence type="ECO:0000313" key="3">
    <source>
        <dbReference type="Proteomes" id="UP000265520"/>
    </source>
</evidence>
<keyword evidence="3" id="KW-1185">Reference proteome</keyword>
<name>A0A392RKG4_9FABA</name>
<keyword evidence="1" id="KW-0732">Signal</keyword>
<feature type="chain" id="PRO_5017334837" evidence="1">
    <location>
        <begin position="23"/>
        <end position="80"/>
    </location>
</feature>
<dbReference type="EMBL" id="LXQA010240827">
    <property type="protein sequence ID" value="MCI37101.1"/>
    <property type="molecule type" value="Genomic_DNA"/>
</dbReference>
<evidence type="ECO:0000313" key="2">
    <source>
        <dbReference type="EMBL" id="MCI37101.1"/>
    </source>
</evidence>